<dbReference type="WBParaSite" id="PEQ_0000025701-mRNA-1">
    <property type="protein sequence ID" value="PEQ_0000025701-mRNA-1"/>
    <property type="gene ID" value="PEQ_0000025701"/>
</dbReference>
<accession>A0A914R1D2</accession>
<evidence type="ECO:0000313" key="3">
    <source>
        <dbReference type="WBParaSite" id="PEQ_0000025701-mRNA-1"/>
    </source>
</evidence>
<proteinExistence type="predicted"/>
<reference evidence="3" key="1">
    <citation type="submission" date="2022-11" db="UniProtKB">
        <authorList>
            <consortium name="WormBaseParasite"/>
        </authorList>
    </citation>
    <scope>IDENTIFICATION</scope>
</reference>
<feature type="region of interest" description="Disordered" evidence="1">
    <location>
        <begin position="1"/>
        <end position="21"/>
    </location>
</feature>
<sequence>MDLHKAEPITGADVPAAGSDKRLSSAASVGNLDAEKVLSAFGKFGKYQVIINRK</sequence>
<dbReference type="AlphaFoldDB" id="A0A914R1D2"/>
<organism evidence="2 3">
    <name type="scientific">Parascaris equorum</name>
    <name type="common">Equine roundworm</name>
    <dbReference type="NCBI Taxonomy" id="6256"/>
    <lineage>
        <taxon>Eukaryota</taxon>
        <taxon>Metazoa</taxon>
        <taxon>Ecdysozoa</taxon>
        <taxon>Nematoda</taxon>
        <taxon>Chromadorea</taxon>
        <taxon>Rhabditida</taxon>
        <taxon>Spirurina</taxon>
        <taxon>Ascaridomorpha</taxon>
        <taxon>Ascaridoidea</taxon>
        <taxon>Ascarididae</taxon>
        <taxon>Parascaris</taxon>
    </lineage>
</organism>
<keyword evidence="2" id="KW-1185">Reference proteome</keyword>
<protein>
    <submittedName>
        <fullName evidence="3">RRM domain-containing protein</fullName>
    </submittedName>
</protein>
<evidence type="ECO:0000256" key="1">
    <source>
        <dbReference type="SAM" id="MobiDB-lite"/>
    </source>
</evidence>
<name>A0A914R1D2_PAREQ</name>
<dbReference type="Proteomes" id="UP000887564">
    <property type="component" value="Unplaced"/>
</dbReference>
<evidence type="ECO:0000313" key="2">
    <source>
        <dbReference type="Proteomes" id="UP000887564"/>
    </source>
</evidence>